<keyword evidence="3 4" id="KW-0408">Iron</keyword>
<protein>
    <submittedName>
        <fullName evidence="6">Quinol:cytochrome C oxidoreductase</fullName>
    </submittedName>
</protein>
<dbReference type="Pfam" id="PF13442">
    <property type="entry name" value="Cytochrome_CBB3"/>
    <property type="match status" value="1"/>
</dbReference>
<dbReference type="PANTHER" id="PTHR40394">
    <property type="entry name" value="LIPOPROTEIN-RELATED"/>
    <property type="match status" value="1"/>
</dbReference>
<dbReference type="PROSITE" id="PS51257">
    <property type="entry name" value="PROKAR_LIPOPROTEIN"/>
    <property type="match status" value="1"/>
</dbReference>
<keyword evidence="7" id="KW-1185">Reference proteome</keyword>
<evidence type="ECO:0000313" key="6">
    <source>
        <dbReference type="EMBL" id="BDG10520.1"/>
    </source>
</evidence>
<evidence type="ECO:0000256" key="4">
    <source>
        <dbReference type="PROSITE-ProRule" id="PRU00433"/>
    </source>
</evidence>
<evidence type="ECO:0000259" key="5">
    <source>
        <dbReference type="PROSITE" id="PS51007"/>
    </source>
</evidence>
<sequence>MRRLVPLALVGLCACQVFDPMMWQQKYKPYRGTTFFPDGVSMLAPPPGTVPSSGAIEPALATGIGPDGKLLPVAPVALSRDLVELGRRKFDQTCAICHGLTGDGDSMVAKNMALRPPPSIHLKRSFPDGYFYQVVTNGFGVMPSYAAELSVEERWAVVAYVRALQLSQNARIDQLPAEQRSKVQEEPR</sequence>
<dbReference type="InterPro" id="IPR009056">
    <property type="entry name" value="Cyt_c-like_dom"/>
</dbReference>
<reference evidence="7" key="1">
    <citation type="journal article" date="2022" name="Int. J. Syst. Evol. Microbiol.">
        <title>Anaeromyxobacter oryzae sp. nov., Anaeromyxobacter diazotrophicus sp. nov. and Anaeromyxobacter paludicola sp. nov., isolated from paddy soils.</title>
        <authorList>
            <person name="Itoh H."/>
            <person name="Xu Z."/>
            <person name="Mise K."/>
            <person name="Masuda Y."/>
            <person name="Ushijima N."/>
            <person name="Hayakawa C."/>
            <person name="Shiratori Y."/>
            <person name="Senoo K."/>
        </authorList>
    </citation>
    <scope>NUCLEOTIDE SEQUENCE [LARGE SCALE GENOMIC DNA]</scope>
    <source>
        <strain evidence="7">Red630</strain>
    </source>
</reference>
<dbReference type="Gene3D" id="1.10.760.10">
    <property type="entry name" value="Cytochrome c-like domain"/>
    <property type="match status" value="1"/>
</dbReference>
<evidence type="ECO:0000256" key="3">
    <source>
        <dbReference type="ARBA" id="ARBA00023004"/>
    </source>
</evidence>
<proteinExistence type="predicted"/>
<gene>
    <name evidence="6" type="ORF">AMPC_36330</name>
</gene>
<keyword evidence="1 4" id="KW-0349">Heme</keyword>
<dbReference type="PANTHER" id="PTHR40394:SF2">
    <property type="entry name" value="QUINOL:CYTOCHROME C OXIDOREDUCTASE MEMBRANE PROTEIN"/>
    <property type="match status" value="1"/>
</dbReference>
<dbReference type="SUPFAM" id="SSF46626">
    <property type="entry name" value="Cytochrome c"/>
    <property type="match status" value="1"/>
</dbReference>
<evidence type="ECO:0000256" key="2">
    <source>
        <dbReference type="ARBA" id="ARBA00022723"/>
    </source>
</evidence>
<name>A0ABN6NBC2_9BACT</name>
<dbReference type="RefSeq" id="WP_248343029.1">
    <property type="nucleotide sequence ID" value="NZ_AP025592.1"/>
</dbReference>
<accession>A0ABN6NBC2</accession>
<dbReference type="Proteomes" id="UP001162734">
    <property type="component" value="Chromosome"/>
</dbReference>
<dbReference type="InterPro" id="IPR036909">
    <property type="entry name" value="Cyt_c-like_dom_sf"/>
</dbReference>
<evidence type="ECO:0000313" key="7">
    <source>
        <dbReference type="Proteomes" id="UP001162734"/>
    </source>
</evidence>
<dbReference type="EMBL" id="AP025592">
    <property type="protein sequence ID" value="BDG10520.1"/>
    <property type="molecule type" value="Genomic_DNA"/>
</dbReference>
<dbReference type="PROSITE" id="PS51007">
    <property type="entry name" value="CYTC"/>
    <property type="match status" value="1"/>
</dbReference>
<organism evidence="6 7">
    <name type="scientific">Anaeromyxobacter paludicola</name>
    <dbReference type="NCBI Taxonomy" id="2918171"/>
    <lineage>
        <taxon>Bacteria</taxon>
        <taxon>Pseudomonadati</taxon>
        <taxon>Myxococcota</taxon>
        <taxon>Myxococcia</taxon>
        <taxon>Myxococcales</taxon>
        <taxon>Cystobacterineae</taxon>
        <taxon>Anaeromyxobacteraceae</taxon>
        <taxon>Anaeromyxobacter</taxon>
    </lineage>
</organism>
<keyword evidence="2 4" id="KW-0479">Metal-binding</keyword>
<evidence type="ECO:0000256" key="1">
    <source>
        <dbReference type="ARBA" id="ARBA00022617"/>
    </source>
</evidence>
<feature type="domain" description="Cytochrome c" evidence="5">
    <location>
        <begin position="81"/>
        <end position="165"/>
    </location>
</feature>